<reference evidence="2" key="2">
    <citation type="submission" date="2023-02" db="EMBL/GenBank/DDBJ databases">
        <authorList>
            <person name="Sun Q."/>
            <person name="Mori K."/>
        </authorList>
    </citation>
    <scope>NUCLEOTIDE SEQUENCE</scope>
    <source>
        <strain evidence="2">NBRC 110608</strain>
    </source>
</reference>
<evidence type="ECO:0000259" key="1">
    <source>
        <dbReference type="Pfam" id="PF13191"/>
    </source>
</evidence>
<proteinExistence type="predicted"/>
<dbReference type="SUPFAM" id="SSF52540">
    <property type="entry name" value="P-loop containing nucleoside triphosphate hydrolases"/>
    <property type="match status" value="1"/>
</dbReference>
<protein>
    <recommendedName>
        <fullName evidence="1">Orc1-like AAA ATPase domain-containing protein</fullName>
    </recommendedName>
</protein>
<dbReference type="InterPro" id="IPR027417">
    <property type="entry name" value="P-loop_NTPase"/>
</dbReference>
<dbReference type="RefSeq" id="WP_289231836.1">
    <property type="nucleotide sequence ID" value="NZ_AP027735.1"/>
</dbReference>
<sequence>MTARDPVGRDAEVAQLVELVRLPRDRGMSVALVTGPPRVGRSTVLDAVAAQHDGPVLRAHGLPWESARPGAVLDQLVGSVGLDLDTDADPIAAATRLRDALVPDALVANTDPGAPAVGEAAAVLVVVDDLHEADAESLQALASLRRHHPDAGVRLLLSIPTGGAAHAESAAASGLLADLADLRIELGPLDADAVAALAARRGIALAPWAVERLRAHTGGRPGPIAALLAESEPATWAEPAGELPAPADTTADVRRRLGDLAPRLGASSSRPACCGPTAGWRSPGSWHRSTTCGRRSMRPWPAACCASPVRRVRPGCG</sequence>
<dbReference type="EMBL" id="AP027735">
    <property type="protein sequence ID" value="BDZ60050.1"/>
    <property type="molecule type" value="Genomic_DNA"/>
</dbReference>
<gene>
    <name evidence="2" type="ORF">GCM10025872_37070</name>
</gene>
<name>A0ABN6YWW9_9MICO</name>
<reference evidence="2" key="1">
    <citation type="journal article" date="2014" name="Int. J. Syst. Evol. Microbiol.">
        <title>Complete genome of a new Firmicutes species belonging to the dominant human colonic microbiota ('Ruminococcus bicirculans') reveals two chromosomes and a selective capacity to utilize plant glucans.</title>
        <authorList>
            <consortium name="NISC Comparative Sequencing Program"/>
            <person name="Wegmann U."/>
            <person name="Louis P."/>
            <person name="Goesmann A."/>
            <person name="Henrissat B."/>
            <person name="Duncan S.H."/>
            <person name="Flint H.J."/>
        </authorList>
    </citation>
    <scope>NUCLEOTIDE SEQUENCE</scope>
    <source>
        <strain evidence="2">NBRC 110608</strain>
    </source>
</reference>
<dbReference type="InterPro" id="IPR041664">
    <property type="entry name" value="AAA_16"/>
</dbReference>
<evidence type="ECO:0000313" key="2">
    <source>
        <dbReference type="EMBL" id="BDZ60050.1"/>
    </source>
</evidence>
<organism evidence="2">
    <name type="scientific">Barrientosiimonas endolithica</name>
    <dbReference type="NCBI Taxonomy" id="1535208"/>
    <lineage>
        <taxon>Bacteria</taxon>
        <taxon>Bacillati</taxon>
        <taxon>Actinomycetota</taxon>
        <taxon>Actinomycetes</taxon>
        <taxon>Micrococcales</taxon>
        <taxon>Dermacoccaceae</taxon>
        <taxon>Barrientosiimonas</taxon>
    </lineage>
</organism>
<feature type="domain" description="Orc1-like AAA ATPase" evidence="1">
    <location>
        <begin position="6"/>
        <end position="156"/>
    </location>
</feature>
<accession>A0ABN6YWW9</accession>
<dbReference type="Pfam" id="PF13191">
    <property type="entry name" value="AAA_16"/>
    <property type="match status" value="1"/>
</dbReference>